<dbReference type="Proteomes" id="UP000528608">
    <property type="component" value="Unassembled WGS sequence"/>
</dbReference>
<evidence type="ECO:0008006" key="5">
    <source>
        <dbReference type="Google" id="ProtNLM"/>
    </source>
</evidence>
<name>A0A2N8NZ53_STREU</name>
<keyword evidence="3" id="KW-1185">Reference proteome</keyword>
<evidence type="ECO:0000313" key="4">
    <source>
        <dbReference type="Proteomes" id="UP000528608"/>
    </source>
</evidence>
<dbReference type="AlphaFoldDB" id="A0A2N8NZ53"/>
<reference evidence="3" key="1">
    <citation type="submission" date="2015-07" db="EMBL/GenBank/DDBJ databases">
        <authorList>
            <person name="Graham D.E."/>
            <person name="Giannone R.J."/>
            <person name="Gulvik C.A."/>
            <person name="Hettich R.L."/>
            <person name="Klingeman D.M."/>
            <person name="Mahan K.M."/>
            <person name="Parry R.J."/>
            <person name="Spain J.C."/>
        </authorList>
    </citation>
    <scope>NUCLEOTIDE SEQUENCE [LARGE SCALE GENOMIC DNA]</scope>
    <source>
        <strain evidence="3">ATCC 27428</strain>
    </source>
</reference>
<dbReference type="EMBL" id="JACHJF010000032">
    <property type="protein sequence ID" value="MBB5122732.1"/>
    <property type="molecule type" value="Genomic_DNA"/>
</dbReference>
<reference evidence="2" key="2">
    <citation type="submission" date="2015-07" db="EMBL/GenBank/DDBJ databases">
        <authorList>
            <person name="Noorani M."/>
        </authorList>
    </citation>
    <scope>NUCLEOTIDE SEQUENCE [LARGE SCALE GENOMIC DNA]</scope>
    <source>
        <strain evidence="2">ATCC 27428</strain>
    </source>
</reference>
<dbReference type="Proteomes" id="UP000235945">
    <property type="component" value="Unassembled WGS sequence"/>
</dbReference>
<protein>
    <recommendedName>
        <fullName evidence="5">S1 motif domain-containing protein</fullName>
    </recommendedName>
</protein>
<dbReference type="OrthoDB" id="4244093at2"/>
<sequence>MNILLHQEIDVTVVAIRPWGLEVEAQDGTQGLIDKTKDPAWRSSDRVAIVGDILHAVVIDDERDPIRLSALDVDLNIARMKRSAKDC</sequence>
<gene>
    <name evidence="2" type="ORF">AF335_05045</name>
    <name evidence="1" type="ORF">FHS36_006206</name>
</gene>
<accession>A0A2N8NZ53</accession>
<reference evidence="1 4" key="3">
    <citation type="submission" date="2020-08" db="EMBL/GenBank/DDBJ databases">
        <title>Genomic Encyclopedia of Type Strains, Phase III (KMG-III): the genomes of soil and plant-associated and newly described type strains.</title>
        <authorList>
            <person name="Whitman W."/>
        </authorList>
    </citation>
    <scope>NUCLEOTIDE SEQUENCE [LARGE SCALE GENOMIC DNA]</scope>
    <source>
        <strain evidence="1 4">CECT 3259</strain>
    </source>
</reference>
<dbReference type="InterPro" id="IPR012340">
    <property type="entry name" value="NA-bd_OB-fold"/>
</dbReference>
<organism evidence="2 3">
    <name type="scientific">Streptomyces eurocidicus</name>
    <name type="common">Streptoverticillium eurocidicus</name>
    <dbReference type="NCBI Taxonomy" id="66423"/>
    <lineage>
        <taxon>Bacteria</taxon>
        <taxon>Bacillati</taxon>
        <taxon>Actinomycetota</taxon>
        <taxon>Actinomycetes</taxon>
        <taxon>Kitasatosporales</taxon>
        <taxon>Streptomycetaceae</taxon>
        <taxon>Streptomyces</taxon>
    </lineage>
</organism>
<dbReference type="SUPFAM" id="SSF50249">
    <property type="entry name" value="Nucleic acid-binding proteins"/>
    <property type="match status" value="1"/>
</dbReference>
<dbReference type="RefSeq" id="WP_102917086.1">
    <property type="nucleotide sequence ID" value="NZ_JACHJF010000032.1"/>
</dbReference>
<proteinExistence type="predicted"/>
<dbReference type="EMBL" id="LGUI01000002">
    <property type="protein sequence ID" value="PNE34048.1"/>
    <property type="molecule type" value="Genomic_DNA"/>
</dbReference>
<comment type="caution">
    <text evidence="2">The sequence shown here is derived from an EMBL/GenBank/DDBJ whole genome shotgun (WGS) entry which is preliminary data.</text>
</comment>
<evidence type="ECO:0000313" key="1">
    <source>
        <dbReference type="EMBL" id="MBB5122732.1"/>
    </source>
</evidence>
<evidence type="ECO:0000313" key="2">
    <source>
        <dbReference type="EMBL" id="PNE34048.1"/>
    </source>
</evidence>
<evidence type="ECO:0000313" key="3">
    <source>
        <dbReference type="Proteomes" id="UP000235945"/>
    </source>
</evidence>